<evidence type="ECO:0000259" key="10">
    <source>
        <dbReference type="Pfam" id="PF13793"/>
    </source>
</evidence>
<comment type="pathway">
    <text evidence="9">Metabolic intermediate biosynthesis; 5-phospho-alpha-D-ribose 1-diphosphate biosynthesis; 5-phospho-alpha-D-ribose 1-diphosphate from D-ribose 5-phosphate (route I): step 1/1.</text>
</comment>
<evidence type="ECO:0000256" key="6">
    <source>
        <dbReference type="ARBA" id="ARBA00022840"/>
    </source>
</evidence>
<dbReference type="InterPro" id="IPR005946">
    <property type="entry name" value="Rib-P_diPkinase"/>
</dbReference>
<feature type="active site" evidence="9">
    <location>
        <position position="200"/>
    </location>
</feature>
<dbReference type="OrthoDB" id="9777067at2"/>
<feature type="domain" description="Ribose-phosphate pyrophosphokinase N-terminal" evidence="10">
    <location>
        <begin position="8"/>
        <end position="124"/>
    </location>
</feature>
<dbReference type="InterPro" id="IPR029099">
    <property type="entry name" value="Pribosyltran_N"/>
</dbReference>
<dbReference type="InterPro" id="IPR000836">
    <property type="entry name" value="PRTase_dom"/>
</dbReference>
<dbReference type="PANTHER" id="PTHR10210">
    <property type="entry name" value="RIBOSE-PHOSPHATE DIPHOSPHOKINASE FAMILY MEMBER"/>
    <property type="match status" value="1"/>
</dbReference>
<keyword evidence="1 9" id="KW-0808">Transferase</keyword>
<dbReference type="InterPro" id="IPR037515">
    <property type="entry name" value="Rib-P_diPkinase_bac"/>
</dbReference>
<keyword evidence="4 9" id="KW-0547">Nucleotide-binding</keyword>
<feature type="binding site" evidence="9">
    <location>
        <position position="226"/>
    </location>
    <ligand>
        <name>D-ribose 5-phosphate</name>
        <dbReference type="ChEBI" id="CHEBI:78346"/>
    </ligand>
</feature>
<dbReference type="GO" id="GO:0005524">
    <property type="term" value="F:ATP binding"/>
    <property type="evidence" value="ECO:0007669"/>
    <property type="project" value="UniProtKB-KW"/>
</dbReference>
<evidence type="ECO:0000313" key="12">
    <source>
        <dbReference type="EMBL" id="RGE68967.1"/>
    </source>
</evidence>
<dbReference type="InterPro" id="IPR029057">
    <property type="entry name" value="PRTase-like"/>
</dbReference>
<dbReference type="EMBL" id="QVME01000002">
    <property type="protein sequence ID" value="RGE68967.1"/>
    <property type="molecule type" value="Genomic_DNA"/>
</dbReference>
<dbReference type="GO" id="GO:0006015">
    <property type="term" value="P:5-phosphoribose 1-diphosphate biosynthetic process"/>
    <property type="evidence" value="ECO:0007669"/>
    <property type="project" value="UniProtKB-UniRule"/>
</dbReference>
<comment type="cofactor">
    <cofactor evidence="9">
        <name>Mg(2+)</name>
        <dbReference type="ChEBI" id="CHEBI:18420"/>
    </cofactor>
    <text evidence="9">Binds 2 Mg(2+) ions per subunit.</text>
</comment>
<dbReference type="PROSITE" id="PS00114">
    <property type="entry name" value="PRPP_SYNTHASE"/>
    <property type="match status" value="1"/>
</dbReference>
<reference evidence="12 14" key="2">
    <citation type="submission" date="2018-08" db="EMBL/GenBank/DDBJ databases">
        <title>A genome reference for cultivated species of the human gut microbiota.</title>
        <authorList>
            <person name="Zou Y."/>
            <person name="Xue W."/>
            <person name="Luo G."/>
        </authorList>
    </citation>
    <scope>NUCLEOTIDE SEQUENCE [LARGE SCALE GENOMIC DNA]</scope>
    <source>
        <strain evidence="12 14">TF05-12AC</strain>
    </source>
</reference>
<evidence type="ECO:0000256" key="2">
    <source>
        <dbReference type="ARBA" id="ARBA00022723"/>
    </source>
</evidence>
<dbReference type="GO" id="GO:0004749">
    <property type="term" value="F:ribose phosphate diphosphokinase activity"/>
    <property type="evidence" value="ECO:0007669"/>
    <property type="project" value="UniProtKB-UniRule"/>
</dbReference>
<dbReference type="GO" id="GO:0016301">
    <property type="term" value="F:kinase activity"/>
    <property type="evidence" value="ECO:0007669"/>
    <property type="project" value="UniProtKB-KW"/>
</dbReference>
<dbReference type="InterPro" id="IPR000842">
    <property type="entry name" value="PRib_PP_synth_CS"/>
</dbReference>
<dbReference type="Proteomes" id="UP000260828">
    <property type="component" value="Unassembled WGS sequence"/>
</dbReference>
<accession>A0A174SFB2</accession>
<feature type="binding site" evidence="9">
    <location>
        <begin position="230"/>
        <end position="234"/>
    </location>
    <ligand>
        <name>D-ribose 5-phosphate</name>
        <dbReference type="ChEBI" id="CHEBI:78346"/>
    </ligand>
</feature>
<keyword evidence="2 9" id="KW-0479">Metal-binding</keyword>
<evidence type="ECO:0000256" key="8">
    <source>
        <dbReference type="ARBA" id="ARBA00049535"/>
    </source>
</evidence>
<protein>
    <recommendedName>
        <fullName evidence="9">Ribose-phosphate pyrophosphokinase</fullName>
        <shortName evidence="9">RPPK</shortName>
        <ecNumber evidence="9">2.7.6.1</ecNumber>
    </recommendedName>
    <alternativeName>
        <fullName evidence="9">5-phospho-D-ribosyl alpha-1-diphosphate synthase</fullName>
    </alternativeName>
    <alternativeName>
        <fullName evidence="9">Phosphoribosyl diphosphate synthase</fullName>
    </alternativeName>
    <alternativeName>
        <fullName evidence="9">Phosphoribosyl pyrophosphate synthase</fullName>
        <shortName evidence="9">P-Rib-PP synthase</shortName>
        <shortName evidence="9">PRPP synthase</shortName>
        <shortName evidence="9">PRPPase</shortName>
    </alternativeName>
</protein>
<evidence type="ECO:0000313" key="11">
    <source>
        <dbReference type="EMBL" id="CUP95051.1"/>
    </source>
</evidence>
<evidence type="ECO:0000256" key="3">
    <source>
        <dbReference type="ARBA" id="ARBA00022727"/>
    </source>
</evidence>
<keyword evidence="6 9" id="KW-0067">ATP-binding</keyword>
<feature type="binding site" evidence="9">
    <location>
        <begin position="100"/>
        <end position="101"/>
    </location>
    <ligand>
        <name>ATP</name>
        <dbReference type="ChEBI" id="CHEBI:30616"/>
    </ligand>
</feature>
<keyword evidence="3 9" id="KW-0545">Nucleotide biosynthesis</keyword>
<evidence type="ECO:0000256" key="5">
    <source>
        <dbReference type="ARBA" id="ARBA00022777"/>
    </source>
</evidence>
<dbReference type="GO" id="GO:0006164">
    <property type="term" value="P:purine nucleotide biosynthetic process"/>
    <property type="evidence" value="ECO:0007669"/>
    <property type="project" value="TreeGrafter"/>
</dbReference>
<dbReference type="GeneID" id="72464144"/>
<dbReference type="Pfam" id="PF14572">
    <property type="entry name" value="Pribosyl_synth"/>
    <property type="match status" value="1"/>
</dbReference>
<dbReference type="GO" id="GO:0000287">
    <property type="term" value="F:magnesium ion binding"/>
    <property type="evidence" value="ECO:0007669"/>
    <property type="project" value="UniProtKB-UniRule"/>
</dbReference>
<keyword evidence="7 9" id="KW-0460">Magnesium</keyword>
<organism evidence="11 13">
    <name type="scientific">Anaerotruncus colihominis</name>
    <dbReference type="NCBI Taxonomy" id="169435"/>
    <lineage>
        <taxon>Bacteria</taxon>
        <taxon>Bacillati</taxon>
        <taxon>Bacillota</taxon>
        <taxon>Clostridia</taxon>
        <taxon>Eubacteriales</taxon>
        <taxon>Oscillospiraceae</taxon>
        <taxon>Anaerotruncus</taxon>
    </lineage>
</organism>
<dbReference type="HAMAP" id="MF_00583_B">
    <property type="entry name" value="RibP_PPkinase_B"/>
    <property type="match status" value="1"/>
</dbReference>
<feature type="binding site" evidence="9">
    <location>
        <begin position="41"/>
        <end position="43"/>
    </location>
    <ligand>
        <name>ATP</name>
        <dbReference type="ChEBI" id="CHEBI:30616"/>
    </ligand>
</feature>
<sequence>MNIHGKDIKIFTANANPSVAAQMARHLGLPLGKSEVRHFSDGEISVNIGESVRGSDVFVVQSTCCPVNDNLMELLIMIDAFRRASAGRITAVVPYFGYARQDRKVKAREPISAKLCANLISTAGADRVLTMDLHAAQIQGFFDIPVDHLLGVPLLAPYFGSRFGRQERRELVVVSPDLGSVTRARKFAERLDAPLAIVDKRRQRANVSEVMNIIGDVKDKRVILVDDMIDTAGTLVNAAQAVLEKGGAAEVYACATHGVLSGPAIDRIRDSCIRELVLLDTIPVGPDKLLDKITMLSVAPVFAEAIERIYQDKPVSPLFG</sequence>
<dbReference type="RefSeq" id="WP_006876606.1">
    <property type="nucleotide sequence ID" value="NZ_CABIWA010000005.1"/>
</dbReference>
<evidence type="ECO:0000256" key="9">
    <source>
        <dbReference type="HAMAP-Rule" id="MF_00583"/>
    </source>
</evidence>
<feature type="binding site" evidence="9">
    <location>
        <position position="177"/>
    </location>
    <ligand>
        <name>Mg(2+)</name>
        <dbReference type="ChEBI" id="CHEBI:18420"/>
    </ligand>
</feature>
<name>A0A174SFB2_9FIRM</name>
<gene>
    <name evidence="11" type="primary">prs_2</name>
    <name evidence="9" type="synonym">prs</name>
    <name evidence="12" type="ORF">DXC40_06670</name>
    <name evidence="11" type="ORF">ERS852551_02516</name>
</gene>
<reference evidence="11 13" key="1">
    <citation type="submission" date="2015-09" db="EMBL/GenBank/DDBJ databases">
        <authorList>
            <consortium name="Pathogen Informatics"/>
        </authorList>
    </citation>
    <scope>NUCLEOTIDE SEQUENCE [LARGE SCALE GENOMIC DNA]</scope>
    <source>
        <strain evidence="11 13">2789STDY5834939</strain>
    </source>
</reference>
<comment type="subcellular location">
    <subcellularLocation>
        <location evidence="9">Cytoplasm</location>
    </subcellularLocation>
</comment>
<dbReference type="Pfam" id="PF13793">
    <property type="entry name" value="Pribosyltran_N"/>
    <property type="match status" value="1"/>
</dbReference>
<dbReference type="Gene3D" id="3.40.50.2020">
    <property type="match status" value="2"/>
</dbReference>
<dbReference type="NCBIfam" id="NF002320">
    <property type="entry name" value="PRK01259.1"/>
    <property type="match status" value="1"/>
</dbReference>
<dbReference type="PANTHER" id="PTHR10210:SF41">
    <property type="entry name" value="RIBOSE-PHOSPHATE PYROPHOSPHOKINASE 1, CHLOROPLASTIC"/>
    <property type="match status" value="1"/>
</dbReference>
<dbReference type="EC" id="2.7.6.1" evidence="9"/>
<comment type="subunit">
    <text evidence="9">Homohexamer.</text>
</comment>
<comment type="similarity">
    <text evidence="9">Belongs to the ribose-phosphate pyrophosphokinase family. Class I subfamily.</text>
</comment>
<dbReference type="GO" id="GO:0002189">
    <property type="term" value="C:ribose phosphate diphosphokinase complex"/>
    <property type="evidence" value="ECO:0007669"/>
    <property type="project" value="TreeGrafter"/>
</dbReference>
<dbReference type="CDD" id="cd06223">
    <property type="entry name" value="PRTases_typeI"/>
    <property type="match status" value="1"/>
</dbReference>
<keyword evidence="5 9" id="KW-0418">Kinase</keyword>
<feature type="binding site" evidence="9">
    <location>
        <position position="202"/>
    </location>
    <ligand>
        <name>D-ribose 5-phosphate</name>
        <dbReference type="ChEBI" id="CHEBI:78346"/>
    </ligand>
</feature>
<evidence type="ECO:0000313" key="13">
    <source>
        <dbReference type="Proteomes" id="UP000095765"/>
    </source>
</evidence>
<evidence type="ECO:0000313" key="14">
    <source>
        <dbReference type="Proteomes" id="UP000260828"/>
    </source>
</evidence>
<dbReference type="SMART" id="SM01400">
    <property type="entry name" value="Pribosyltran_N"/>
    <property type="match status" value="1"/>
</dbReference>
<feature type="binding site" evidence="9">
    <location>
        <position position="134"/>
    </location>
    <ligand>
        <name>Mg(2+)</name>
        <dbReference type="ChEBI" id="CHEBI:18420"/>
    </ligand>
</feature>
<comment type="function">
    <text evidence="9">Involved in the biosynthesis of the central metabolite phospho-alpha-D-ribosyl-1-pyrophosphate (PRPP) via the transfer of pyrophosphoryl group from ATP to 1-hydroxyl of ribose-5-phosphate (Rib-5-P).</text>
</comment>
<dbReference type="UniPathway" id="UPA00087">
    <property type="reaction ID" value="UER00172"/>
</dbReference>
<dbReference type="Proteomes" id="UP000095765">
    <property type="component" value="Unassembled WGS sequence"/>
</dbReference>
<dbReference type="GO" id="GO:0005737">
    <property type="term" value="C:cytoplasm"/>
    <property type="evidence" value="ECO:0007669"/>
    <property type="project" value="UniProtKB-SubCell"/>
</dbReference>
<dbReference type="GO" id="GO:0009156">
    <property type="term" value="P:ribonucleoside monophosphate biosynthetic process"/>
    <property type="evidence" value="ECO:0007669"/>
    <property type="project" value="InterPro"/>
</dbReference>
<evidence type="ECO:0000256" key="4">
    <source>
        <dbReference type="ARBA" id="ARBA00022741"/>
    </source>
</evidence>
<dbReference type="SUPFAM" id="SSF53271">
    <property type="entry name" value="PRTase-like"/>
    <property type="match status" value="2"/>
</dbReference>
<proteinExistence type="inferred from homology"/>
<keyword evidence="9" id="KW-0963">Cytoplasm</keyword>
<comment type="catalytic activity">
    <reaction evidence="8 9">
        <text>D-ribose 5-phosphate + ATP = 5-phospho-alpha-D-ribose 1-diphosphate + AMP + H(+)</text>
        <dbReference type="Rhea" id="RHEA:15609"/>
        <dbReference type="ChEBI" id="CHEBI:15378"/>
        <dbReference type="ChEBI" id="CHEBI:30616"/>
        <dbReference type="ChEBI" id="CHEBI:58017"/>
        <dbReference type="ChEBI" id="CHEBI:78346"/>
        <dbReference type="ChEBI" id="CHEBI:456215"/>
        <dbReference type="EC" id="2.7.6.1"/>
    </reaction>
</comment>
<dbReference type="FunFam" id="3.40.50.2020:FF:000002">
    <property type="entry name" value="Ribose-phosphate pyrophosphokinase"/>
    <property type="match status" value="1"/>
</dbReference>
<dbReference type="NCBIfam" id="TIGR01251">
    <property type="entry name" value="ribP_PPkin"/>
    <property type="match status" value="1"/>
</dbReference>
<dbReference type="EMBL" id="CZBE01000018">
    <property type="protein sequence ID" value="CUP95051.1"/>
    <property type="molecule type" value="Genomic_DNA"/>
</dbReference>
<dbReference type="FunFam" id="3.40.50.2020:FF:000014">
    <property type="entry name" value="Ribose-phosphate pyrophosphokinase 1"/>
    <property type="match status" value="1"/>
</dbReference>
<dbReference type="AlphaFoldDB" id="A0A174SFB2"/>
<evidence type="ECO:0000256" key="1">
    <source>
        <dbReference type="ARBA" id="ARBA00022679"/>
    </source>
</evidence>
<evidence type="ECO:0000256" key="7">
    <source>
        <dbReference type="ARBA" id="ARBA00022842"/>
    </source>
</evidence>